<dbReference type="Proteomes" id="UP001589585">
    <property type="component" value="Unassembled WGS sequence"/>
</dbReference>
<protein>
    <submittedName>
        <fullName evidence="1">Uncharacterized protein</fullName>
    </submittedName>
</protein>
<dbReference type="RefSeq" id="WP_379861984.1">
    <property type="nucleotide sequence ID" value="NZ_JBHMFC010000093.1"/>
</dbReference>
<keyword evidence="2" id="KW-1185">Reference proteome</keyword>
<reference evidence="1 2" key="1">
    <citation type="submission" date="2024-09" db="EMBL/GenBank/DDBJ databases">
        <authorList>
            <person name="Sun Q."/>
            <person name="Mori K."/>
        </authorList>
    </citation>
    <scope>NUCLEOTIDE SEQUENCE [LARGE SCALE GENOMIC DNA]</scope>
    <source>
        <strain evidence="1 2">CECT 8622</strain>
    </source>
</reference>
<evidence type="ECO:0000313" key="2">
    <source>
        <dbReference type="Proteomes" id="UP001589585"/>
    </source>
</evidence>
<name>A0ABV5FE65_9FLAO</name>
<organism evidence="1 2">
    <name type="scientific">Mariniflexile ostreae</name>
    <dbReference type="NCBI Taxonomy" id="1520892"/>
    <lineage>
        <taxon>Bacteria</taxon>
        <taxon>Pseudomonadati</taxon>
        <taxon>Bacteroidota</taxon>
        <taxon>Flavobacteriia</taxon>
        <taxon>Flavobacteriales</taxon>
        <taxon>Flavobacteriaceae</taxon>
        <taxon>Mariniflexile</taxon>
    </lineage>
</organism>
<accession>A0ABV5FE65</accession>
<comment type="caution">
    <text evidence="1">The sequence shown here is derived from an EMBL/GenBank/DDBJ whole genome shotgun (WGS) entry which is preliminary data.</text>
</comment>
<evidence type="ECO:0000313" key="1">
    <source>
        <dbReference type="EMBL" id="MFB9057731.1"/>
    </source>
</evidence>
<gene>
    <name evidence="1" type="ORF">ACFFU9_13370</name>
</gene>
<sequence length="85" mass="9822">MQSCEKLSIKESLDIYNKSPGTFSDSKYKNRKFTPRFFDNEYCKDPTYPKSLQTIEPALKGSLFRDWLPLFDVHAGKPPISGPKF</sequence>
<dbReference type="EMBL" id="JBHMFC010000093">
    <property type="protein sequence ID" value="MFB9057731.1"/>
    <property type="molecule type" value="Genomic_DNA"/>
</dbReference>
<proteinExistence type="predicted"/>